<comment type="caution">
    <text evidence="2">The sequence shown here is derived from an EMBL/GenBank/DDBJ whole genome shotgun (WGS) entry which is preliminary data.</text>
</comment>
<dbReference type="AlphaFoldDB" id="A0A1S9RXM9"/>
<sequence>MNIDHSNAPRPRPLIRREGDGIADEEEPGYWAEAALANPWSRGRRNSHNMSSTLYALRDNRLYREPVLRASRFYDGPAFFRLVGWRNENLEALLAQATGAQVVPEQACNHCQRGQGLFASCVIVPGRLLDCANCHWAGQGRRCSFRHQAPTQYVPLRQSIVERRLQELRQTREDLMARLLRVDEEIAQLSCELPGSNLPQRR</sequence>
<reference evidence="3" key="1">
    <citation type="submission" date="2015-09" db="EMBL/GenBank/DDBJ databases">
        <authorList>
            <person name="Fill T.P."/>
            <person name="Baretta J.F."/>
            <person name="de Almeida L.G."/>
            <person name="Rocha M."/>
            <person name="de Souza D.H."/>
            <person name="Malavazi I."/>
            <person name="Cerdeira L.T."/>
            <person name="Hong H."/>
            <person name="Samborskyy M."/>
            <person name="de Vasconcelos A.T."/>
            <person name="Leadlay P."/>
            <person name="Rodrigues-Filho E."/>
        </authorList>
    </citation>
    <scope>NUCLEOTIDE SEQUENCE [LARGE SCALE GENOMIC DNA]</scope>
    <source>
        <strain evidence="3">LaBioMMi 136</strain>
    </source>
</reference>
<proteinExistence type="predicted"/>
<organism evidence="2 3">
    <name type="scientific">Penicillium brasilianum</name>
    <dbReference type="NCBI Taxonomy" id="104259"/>
    <lineage>
        <taxon>Eukaryota</taxon>
        <taxon>Fungi</taxon>
        <taxon>Dikarya</taxon>
        <taxon>Ascomycota</taxon>
        <taxon>Pezizomycotina</taxon>
        <taxon>Eurotiomycetes</taxon>
        <taxon>Eurotiomycetidae</taxon>
        <taxon>Eurotiales</taxon>
        <taxon>Aspergillaceae</taxon>
        <taxon>Penicillium</taxon>
    </lineage>
</organism>
<keyword evidence="1" id="KW-0175">Coiled coil</keyword>
<accession>A0A1S9RXM9</accession>
<dbReference type="InterPro" id="IPR022190">
    <property type="entry name" value="DUF3716"/>
</dbReference>
<gene>
    <name evidence="2" type="ORF">PEBR_07107</name>
</gene>
<dbReference type="Pfam" id="PF12511">
    <property type="entry name" value="DUF3716"/>
    <property type="match status" value="1"/>
</dbReference>
<name>A0A1S9RXM9_PENBI</name>
<dbReference type="EMBL" id="LJBN01000103">
    <property type="protein sequence ID" value="OOQ89728.1"/>
    <property type="molecule type" value="Genomic_DNA"/>
</dbReference>
<evidence type="ECO:0000256" key="1">
    <source>
        <dbReference type="SAM" id="Coils"/>
    </source>
</evidence>
<feature type="coiled-coil region" evidence="1">
    <location>
        <begin position="158"/>
        <end position="192"/>
    </location>
</feature>
<evidence type="ECO:0000313" key="3">
    <source>
        <dbReference type="Proteomes" id="UP000190744"/>
    </source>
</evidence>
<dbReference type="Proteomes" id="UP000190744">
    <property type="component" value="Unassembled WGS sequence"/>
</dbReference>
<protein>
    <submittedName>
        <fullName evidence="2">Uncharacterized protein</fullName>
    </submittedName>
</protein>
<evidence type="ECO:0000313" key="2">
    <source>
        <dbReference type="EMBL" id="OOQ89728.1"/>
    </source>
</evidence>